<dbReference type="Pfam" id="PF03006">
    <property type="entry name" value="HlyIII"/>
    <property type="match status" value="1"/>
</dbReference>
<feature type="transmembrane region" description="Helical" evidence="7">
    <location>
        <begin position="108"/>
        <end position="127"/>
    </location>
</feature>
<dbReference type="AlphaFoldDB" id="A0A2P8H884"/>
<feature type="transmembrane region" description="Helical" evidence="7">
    <location>
        <begin position="163"/>
        <end position="182"/>
    </location>
</feature>
<dbReference type="RefSeq" id="WP_106589726.1">
    <property type="nucleotide sequence ID" value="NZ_PYAV01000015.1"/>
</dbReference>
<dbReference type="PANTHER" id="PTHR20855">
    <property type="entry name" value="ADIPOR/PROGESTIN RECEPTOR-RELATED"/>
    <property type="match status" value="1"/>
</dbReference>
<dbReference type="NCBIfam" id="TIGR01065">
    <property type="entry name" value="hlyIII"/>
    <property type="match status" value="1"/>
</dbReference>
<feature type="binding site" evidence="6">
    <location>
        <position position="189"/>
    </location>
    <ligand>
        <name>Zn(2+)</name>
        <dbReference type="ChEBI" id="CHEBI:29105"/>
    </ligand>
</feature>
<dbReference type="PANTHER" id="PTHR20855:SF129">
    <property type="entry name" value="HEMOLYSIN-3 HOMOLOG"/>
    <property type="match status" value="1"/>
</dbReference>
<dbReference type="Proteomes" id="UP000242310">
    <property type="component" value="Unassembled WGS sequence"/>
</dbReference>
<dbReference type="GO" id="GO:0046872">
    <property type="term" value="F:metal ion binding"/>
    <property type="evidence" value="ECO:0007669"/>
    <property type="project" value="UniProtKB-KW"/>
</dbReference>
<evidence type="ECO:0000313" key="8">
    <source>
        <dbReference type="EMBL" id="PSL42443.1"/>
    </source>
</evidence>
<evidence type="ECO:0000256" key="3">
    <source>
        <dbReference type="ARBA" id="ARBA00022692"/>
    </source>
</evidence>
<feature type="transmembrane region" description="Helical" evidence="7">
    <location>
        <begin position="51"/>
        <end position="72"/>
    </location>
</feature>
<accession>A0A2P8H884</accession>
<evidence type="ECO:0000256" key="2">
    <source>
        <dbReference type="ARBA" id="ARBA00008488"/>
    </source>
</evidence>
<evidence type="ECO:0000256" key="1">
    <source>
        <dbReference type="ARBA" id="ARBA00004127"/>
    </source>
</evidence>
<dbReference type="InterPro" id="IPR004254">
    <property type="entry name" value="AdipoR/HlyIII-related"/>
</dbReference>
<evidence type="ECO:0000256" key="6">
    <source>
        <dbReference type="PIRSR" id="PIRSR604254-1"/>
    </source>
</evidence>
<evidence type="ECO:0000256" key="5">
    <source>
        <dbReference type="ARBA" id="ARBA00023136"/>
    </source>
</evidence>
<name>A0A2P8H884_9BACI</name>
<comment type="caution">
    <text evidence="8">The sequence shown here is derived from an EMBL/GenBank/DDBJ whole genome shotgun (WGS) entry which is preliminary data.</text>
</comment>
<dbReference type="OrthoDB" id="9813689at2"/>
<comment type="subcellular location">
    <subcellularLocation>
        <location evidence="1">Endomembrane system</location>
        <topology evidence="1">Multi-pass membrane protein</topology>
    </subcellularLocation>
</comment>
<sequence>MGVTHTFSKREEIANAITHGIGALFSVAALVILVVYAALEATSLHIVTMSIYGVSMLLLYVSSTLLHSFPAGKVKNLFEIFDHASIYLFIAGTYTPLLFHVIDGTLSWTLFGVVWGIAVVGIVFKAFFVKRFLFLSTLFYILMGWIIVIAWGPLTASMPSGGLVLLITGGLFYSLGTIFYMWRSFPYHHAVWHIFVLAGSCTHFFAIYQYVLPM</sequence>
<dbReference type="InterPro" id="IPR005744">
    <property type="entry name" value="Hy-lIII"/>
</dbReference>
<feature type="transmembrane region" description="Helical" evidence="7">
    <location>
        <begin position="132"/>
        <end position="151"/>
    </location>
</feature>
<dbReference type="GO" id="GO:0012505">
    <property type="term" value="C:endomembrane system"/>
    <property type="evidence" value="ECO:0007669"/>
    <property type="project" value="UniProtKB-SubCell"/>
</dbReference>
<feature type="transmembrane region" description="Helical" evidence="7">
    <location>
        <begin position="21"/>
        <end position="39"/>
    </location>
</feature>
<reference evidence="8 9" key="1">
    <citation type="submission" date="2018-03" db="EMBL/GenBank/DDBJ databases">
        <title>Genomic Encyclopedia of Type Strains, Phase III (KMG-III): the genomes of soil and plant-associated and newly described type strains.</title>
        <authorList>
            <person name="Whitman W."/>
        </authorList>
    </citation>
    <scope>NUCLEOTIDE SEQUENCE [LARGE SCALE GENOMIC DNA]</scope>
    <source>
        <strain evidence="8 9">CGMCC 1.07653</strain>
    </source>
</reference>
<keyword evidence="6" id="KW-0479">Metal-binding</keyword>
<protein>
    <submittedName>
        <fullName evidence="8">Hemolysin III</fullName>
    </submittedName>
</protein>
<keyword evidence="4 7" id="KW-1133">Transmembrane helix</keyword>
<organism evidence="8 9">
    <name type="scientific">Salsuginibacillus halophilus</name>
    <dbReference type="NCBI Taxonomy" id="517424"/>
    <lineage>
        <taxon>Bacteria</taxon>
        <taxon>Bacillati</taxon>
        <taxon>Bacillota</taxon>
        <taxon>Bacilli</taxon>
        <taxon>Bacillales</taxon>
        <taxon>Bacillaceae</taxon>
        <taxon>Salsuginibacillus</taxon>
    </lineage>
</organism>
<evidence type="ECO:0000256" key="7">
    <source>
        <dbReference type="SAM" id="Phobius"/>
    </source>
</evidence>
<dbReference type="EMBL" id="PYAV01000015">
    <property type="protein sequence ID" value="PSL42443.1"/>
    <property type="molecule type" value="Genomic_DNA"/>
</dbReference>
<feature type="binding site" evidence="6">
    <location>
        <position position="67"/>
    </location>
    <ligand>
        <name>Zn(2+)</name>
        <dbReference type="ChEBI" id="CHEBI:29105"/>
    </ligand>
</feature>
<dbReference type="GO" id="GO:0140911">
    <property type="term" value="F:pore-forming activity"/>
    <property type="evidence" value="ECO:0007669"/>
    <property type="project" value="InterPro"/>
</dbReference>
<evidence type="ECO:0000313" key="9">
    <source>
        <dbReference type="Proteomes" id="UP000242310"/>
    </source>
</evidence>
<dbReference type="GO" id="GO:0016020">
    <property type="term" value="C:membrane"/>
    <property type="evidence" value="ECO:0007669"/>
    <property type="project" value="InterPro"/>
</dbReference>
<gene>
    <name evidence="8" type="ORF">B0H94_11547</name>
</gene>
<feature type="binding site" evidence="6">
    <location>
        <position position="193"/>
    </location>
    <ligand>
        <name>Zn(2+)</name>
        <dbReference type="ChEBI" id="CHEBI:29105"/>
    </ligand>
</feature>
<feature type="transmembrane region" description="Helical" evidence="7">
    <location>
        <begin position="84"/>
        <end position="102"/>
    </location>
</feature>
<feature type="transmembrane region" description="Helical" evidence="7">
    <location>
        <begin position="194"/>
        <end position="211"/>
    </location>
</feature>
<keyword evidence="6" id="KW-0862">Zinc</keyword>
<evidence type="ECO:0000256" key="4">
    <source>
        <dbReference type="ARBA" id="ARBA00022989"/>
    </source>
</evidence>
<keyword evidence="9" id="KW-1185">Reference proteome</keyword>
<proteinExistence type="inferred from homology"/>
<keyword evidence="5 7" id="KW-0472">Membrane</keyword>
<keyword evidence="3 7" id="KW-0812">Transmembrane</keyword>
<comment type="similarity">
    <text evidence="2">Belongs to the UPF0073 (Hly-III) family.</text>
</comment>